<dbReference type="RefSeq" id="WP_073131556.1">
    <property type="nucleotide sequence ID" value="NZ_FQWQ01000001.1"/>
</dbReference>
<protein>
    <submittedName>
        <fullName evidence="3">Leucyl aminopeptidase (Aminopeptidase T)</fullName>
    </submittedName>
</protein>
<dbReference type="AlphaFoldDB" id="A0A1M5L375"/>
<evidence type="ECO:0000313" key="4">
    <source>
        <dbReference type="Proteomes" id="UP000184212"/>
    </source>
</evidence>
<dbReference type="PANTHER" id="PTHR34448:SF1">
    <property type="entry name" value="BLL6088 PROTEIN"/>
    <property type="match status" value="1"/>
</dbReference>
<feature type="signal peptide" evidence="2">
    <location>
        <begin position="1"/>
        <end position="18"/>
    </location>
</feature>
<keyword evidence="2" id="KW-0732">Signal</keyword>
<dbReference type="PANTHER" id="PTHR34448">
    <property type="entry name" value="AMINOPEPTIDASE"/>
    <property type="match status" value="1"/>
</dbReference>
<proteinExistence type="predicted"/>
<keyword evidence="3" id="KW-0645">Protease</keyword>
<keyword evidence="1" id="KW-0479">Metal-binding</keyword>
<dbReference type="Proteomes" id="UP000184212">
    <property type="component" value="Unassembled WGS sequence"/>
</dbReference>
<keyword evidence="3" id="KW-0378">Hydrolase</keyword>
<gene>
    <name evidence="3" type="ORF">SAMN04488109_0959</name>
</gene>
<dbReference type="InterPro" id="IPR052170">
    <property type="entry name" value="M29_Exopeptidase"/>
</dbReference>
<evidence type="ECO:0000313" key="3">
    <source>
        <dbReference type="EMBL" id="SHG58863.1"/>
    </source>
</evidence>
<dbReference type="Pfam" id="PF26233">
    <property type="entry name" value="NicX"/>
    <property type="match status" value="1"/>
</dbReference>
<evidence type="ECO:0000256" key="2">
    <source>
        <dbReference type="SAM" id="SignalP"/>
    </source>
</evidence>
<dbReference type="STRING" id="947013.SAMN04488109_0959"/>
<accession>A0A1M5L375</accession>
<keyword evidence="3" id="KW-0031">Aminopeptidase</keyword>
<sequence>MKTPLSLFIFLLTTTLFAQQVNDDSLARKIVDRNLMVKTGETVHIYSDQNGVSLMEALSKACAAKGATAYPKLNPDKFQGAESMNTFLASELSPADKLVNWLNTTDVCIILTPFDKDPTWLFKDLGRRHDASVNQQAVRDALINTHTRILYINTPTHAFAEGLSLNYNTYEQMSWYAIDAHYDSALATRVNGLKGMLAKAKQIRITSPLGTNLTFSTTGRPVLSYDGQVTTEEAAGRALFKKIDKLPAGMLEVSIVENSANGKVVVSQTECDYEAVNQATLTFVGGKLQSISAKDGGECLKNKFASPQGPQDVIGSISFGFNPLLMRMDTHGSLYWPKAASGLVTLTVGSNQFPGGNNAIDTPQVSFPLTNVTVEIDGKVAFKAH</sequence>
<dbReference type="GO" id="GO:0046872">
    <property type="term" value="F:metal ion binding"/>
    <property type="evidence" value="ECO:0007669"/>
    <property type="project" value="UniProtKB-KW"/>
</dbReference>
<dbReference type="InterPro" id="IPR058739">
    <property type="entry name" value="NicX"/>
</dbReference>
<reference evidence="3 4" key="1">
    <citation type="submission" date="2016-11" db="EMBL/GenBank/DDBJ databases">
        <authorList>
            <person name="Jaros S."/>
            <person name="Januszkiewicz K."/>
            <person name="Wedrychowicz H."/>
        </authorList>
    </citation>
    <scope>NUCLEOTIDE SEQUENCE [LARGE SCALE GENOMIC DNA]</scope>
    <source>
        <strain evidence="3 4">DSM 24574</strain>
    </source>
</reference>
<dbReference type="EMBL" id="FQWQ01000001">
    <property type="protein sequence ID" value="SHG58863.1"/>
    <property type="molecule type" value="Genomic_DNA"/>
</dbReference>
<evidence type="ECO:0000256" key="1">
    <source>
        <dbReference type="ARBA" id="ARBA00022723"/>
    </source>
</evidence>
<organism evidence="3 4">
    <name type="scientific">Chryseolinea serpens</name>
    <dbReference type="NCBI Taxonomy" id="947013"/>
    <lineage>
        <taxon>Bacteria</taxon>
        <taxon>Pseudomonadati</taxon>
        <taxon>Bacteroidota</taxon>
        <taxon>Cytophagia</taxon>
        <taxon>Cytophagales</taxon>
        <taxon>Fulvivirgaceae</taxon>
        <taxon>Chryseolinea</taxon>
    </lineage>
</organism>
<dbReference type="SUPFAM" id="SSF144052">
    <property type="entry name" value="Thermophilic metalloprotease-like"/>
    <property type="match status" value="1"/>
</dbReference>
<keyword evidence="4" id="KW-1185">Reference proteome</keyword>
<dbReference type="OrthoDB" id="9803993at2"/>
<feature type="chain" id="PRO_5013177831" evidence="2">
    <location>
        <begin position="19"/>
        <end position="385"/>
    </location>
</feature>
<name>A0A1M5L375_9BACT</name>
<dbReference type="GO" id="GO:0004177">
    <property type="term" value="F:aminopeptidase activity"/>
    <property type="evidence" value="ECO:0007669"/>
    <property type="project" value="UniProtKB-KW"/>
</dbReference>